<dbReference type="InterPro" id="IPR023772">
    <property type="entry name" value="DNA-bd_HTH_TetR-type_CS"/>
</dbReference>
<dbReference type="PROSITE" id="PS01081">
    <property type="entry name" value="HTH_TETR_1"/>
    <property type="match status" value="1"/>
</dbReference>
<dbReference type="Proteomes" id="UP000236754">
    <property type="component" value="Unassembled WGS sequence"/>
</dbReference>
<dbReference type="InterPro" id="IPR001647">
    <property type="entry name" value="HTH_TetR"/>
</dbReference>
<keyword evidence="5" id="KW-1185">Reference proteome</keyword>
<dbReference type="PANTHER" id="PTHR43479">
    <property type="entry name" value="ACREF/ENVCD OPERON REPRESSOR-RELATED"/>
    <property type="match status" value="1"/>
</dbReference>
<dbReference type="Pfam" id="PF00440">
    <property type="entry name" value="TetR_N"/>
    <property type="match status" value="1"/>
</dbReference>
<dbReference type="EMBL" id="FNVU01000006">
    <property type="protein sequence ID" value="SEG57500.1"/>
    <property type="molecule type" value="Genomic_DNA"/>
</dbReference>
<dbReference type="OrthoDB" id="8688418at2"/>
<dbReference type="InterPro" id="IPR009057">
    <property type="entry name" value="Homeodomain-like_sf"/>
</dbReference>
<dbReference type="AlphaFoldDB" id="A0A1H6BA36"/>
<accession>A0A1H6BA36</accession>
<dbReference type="PROSITE" id="PS50977">
    <property type="entry name" value="HTH_TETR_2"/>
    <property type="match status" value="1"/>
</dbReference>
<dbReference type="InterPro" id="IPR050624">
    <property type="entry name" value="HTH-type_Tx_Regulator"/>
</dbReference>
<proteinExistence type="predicted"/>
<evidence type="ECO:0000313" key="4">
    <source>
        <dbReference type="EMBL" id="SEG57500.1"/>
    </source>
</evidence>
<gene>
    <name evidence="4" type="ORF">SAMN05216223_106342</name>
</gene>
<sequence>MLQAVRNNTRCGRETAIDGLRERKSAQARAATLEAGFRLFDERGYDQVTVADICAAADIGRRTFFHYFPTKEDLLGVPAREMGERLTATLEGAPPEATDSQALRAAMTELATYTLTHRSQLELYRRIITTSTTLRHPAFWHLPAHELRVAQQLSSRQGRAAGPTLETRLLVVRTVAAFRLWLEVTLEGDAPDARADDAPALRLLDEIFDADPWLVDRR</sequence>
<dbReference type="PANTHER" id="PTHR43479:SF11">
    <property type="entry name" value="ACREF_ENVCD OPERON REPRESSOR-RELATED"/>
    <property type="match status" value="1"/>
</dbReference>
<protein>
    <submittedName>
        <fullName evidence="4">Transcriptional regulator, TetR family</fullName>
    </submittedName>
</protein>
<dbReference type="GO" id="GO:0003677">
    <property type="term" value="F:DNA binding"/>
    <property type="evidence" value="ECO:0007669"/>
    <property type="project" value="UniProtKB-UniRule"/>
</dbReference>
<feature type="DNA-binding region" description="H-T-H motif" evidence="2">
    <location>
        <begin position="49"/>
        <end position="68"/>
    </location>
</feature>
<feature type="domain" description="HTH tetR-type" evidence="3">
    <location>
        <begin position="26"/>
        <end position="86"/>
    </location>
</feature>
<evidence type="ECO:0000256" key="1">
    <source>
        <dbReference type="ARBA" id="ARBA00023125"/>
    </source>
</evidence>
<dbReference type="Gene3D" id="1.10.357.10">
    <property type="entry name" value="Tetracycline Repressor, domain 2"/>
    <property type="match status" value="1"/>
</dbReference>
<keyword evidence="1 2" id="KW-0238">DNA-binding</keyword>
<dbReference type="PRINTS" id="PR00455">
    <property type="entry name" value="HTHTETR"/>
</dbReference>
<reference evidence="4 5" key="1">
    <citation type="submission" date="2016-10" db="EMBL/GenBank/DDBJ databases">
        <authorList>
            <person name="de Groot N.N."/>
        </authorList>
    </citation>
    <scope>NUCLEOTIDE SEQUENCE [LARGE SCALE GENOMIC DNA]</scope>
    <source>
        <strain evidence="4 5">CGMCC 4.2023</strain>
    </source>
</reference>
<evidence type="ECO:0000313" key="5">
    <source>
        <dbReference type="Proteomes" id="UP000236754"/>
    </source>
</evidence>
<dbReference type="SUPFAM" id="SSF46689">
    <property type="entry name" value="Homeodomain-like"/>
    <property type="match status" value="1"/>
</dbReference>
<name>A0A1H6BA36_9ACTN</name>
<organism evidence="4 5">
    <name type="scientific">Actinacidiphila yanglinensis</name>
    <dbReference type="NCBI Taxonomy" id="310779"/>
    <lineage>
        <taxon>Bacteria</taxon>
        <taxon>Bacillati</taxon>
        <taxon>Actinomycetota</taxon>
        <taxon>Actinomycetes</taxon>
        <taxon>Kitasatosporales</taxon>
        <taxon>Streptomycetaceae</taxon>
        <taxon>Actinacidiphila</taxon>
    </lineage>
</organism>
<evidence type="ECO:0000259" key="3">
    <source>
        <dbReference type="PROSITE" id="PS50977"/>
    </source>
</evidence>
<evidence type="ECO:0000256" key="2">
    <source>
        <dbReference type="PROSITE-ProRule" id="PRU00335"/>
    </source>
</evidence>